<dbReference type="GO" id="GO:0071770">
    <property type="term" value="P:DIM/DIP cell wall layer assembly"/>
    <property type="evidence" value="ECO:0007669"/>
    <property type="project" value="TreeGrafter"/>
</dbReference>
<dbReference type="Pfam" id="PF08240">
    <property type="entry name" value="ADH_N"/>
    <property type="match status" value="1"/>
</dbReference>
<dbReference type="GO" id="GO:0005737">
    <property type="term" value="C:cytoplasm"/>
    <property type="evidence" value="ECO:0007669"/>
    <property type="project" value="TreeGrafter"/>
</dbReference>
<dbReference type="InterPro" id="IPR050091">
    <property type="entry name" value="PKS_NRPS_Biosynth_Enz"/>
</dbReference>
<reference evidence="13 14" key="1">
    <citation type="submission" date="2017-08" db="EMBL/GenBank/DDBJ databases">
        <title>Phylogentic analysis of Mycobacterium avium complex whole genomes.</title>
        <authorList>
            <person name="Caverly L.J."/>
            <person name="Spilker T."/>
            <person name="LiPuma J."/>
        </authorList>
    </citation>
    <scope>NUCLEOTIDE SEQUENCE [LARGE SCALE GENOMIC DNA]</scope>
    <source>
        <strain evidence="13 14">FLAC0026</strain>
    </source>
</reference>
<dbReference type="FunFam" id="3.40.47.10:FF:000019">
    <property type="entry name" value="Polyketide synthase type I"/>
    <property type="match status" value="1"/>
</dbReference>
<evidence type="ECO:0000313" key="13">
    <source>
        <dbReference type="EMBL" id="ASW90285.1"/>
    </source>
</evidence>
<dbReference type="InterPro" id="IPR016036">
    <property type="entry name" value="Malonyl_transacylase_ACP-bd"/>
</dbReference>
<evidence type="ECO:0000256" key="7">
    <source>
        <dbReference type="ARBA" id="ARBA00023268"/>
    </source>
</evidence>
<evidence type="ECO:0000256" key="3">
    <source>
        <dbReference type="ARBA" id="ARBA00022679"/>
    </source>
</evidence>
<dbReference type="GO" id="GO:0004315">
    <property type="term" value="F:3-oxoacyl-[acyl-carrier-protein] synthase activity"/>
    <property type="evidence" value="ECO:0007669"/>
    <property type="project" value="InterPro"/>
</dbReference>
<dbReference type="InterPro" id="IPR013968">
    <property type="entry name" value="PKS_KR"/>
</dbReference>
<dbReference type="SUPFAM" id="SSF50129">
    <property type="entry name" value="GroES-like"/>
    <property type="match status" value="1"/>
</dbReference>
<dbReference type="Pfam" id="PF00109">
    <property type="entry name" value="ketoacyl-synt"/>
    <property type="match status" value="1"/>
</dbReference>
<feature type="active site" description="Proton acceptor; for dehydratase activity" evidence="8">
    <location>
        <position position="952"/>
    </location>
</feature>
<dbReference type="SMART" id="SM00829">
    <property type="entry name" value="PKS_ER"/>
    <property type="match status" value="1"/>
</dbReference>
<keyword evidence="4" id="KW-0276">Fatty acid metabolism</keyword>
<dbReference type="InterPro" id="IPR018201">
    <property type="entry name" value="Ketoacyl_synth_AS"/>
</dbReference>
<dbReference type="InterPro" id="IPR020841">
    <property type="entry name" value="PKS_Beta-ketoAc_synthase_dom"/>
</dbReference>
<dbReference type="PROSITE" id="PS50075">
    <property type="entry name" value="CARRIER"/>
    <property type="match status" value="1"/>
</dbReference>
<dbReference type="InterPro" id="IPR016035">
    <property type="entry name" value="Acyl_Trfase/lysoPLipase"/>
</dbReference>
<evidence type="ECO:0000256" key="2">
    <source>
        <dbReference type="ARBA" id="ARBA00022553"/>
    </source>
</evidence>
<dbReference type="FunFam" id="3.30.70.250:FF:000003">
    <property type="entry name" value="Polyketide beta-ketoacyl synthase Pks3"/>
    <property type="match status" value="1"/>
</dbReference>
<dbReference type="Pfam" id="PF14765">
    <property type="entry name" value="PS-DH"/>
    <property type="match status" value="1"/>
</dbReference>
<keyword evidence="1" id="KW-0596">Phosphopantetheine</keyword>
<dbReference type="PANTHER" id="PTHR43775">
    <property type="entry name" value="FATTY ACID SYNTHASE"/>
    <property type="match status" value="1"/>
</dbReference>
<name>A0AAC9VUH6_9MYCO</name>
<dbReference type="FunFam" id="3.40.50.720:FF:000372">
    <property type="entry name" value="Mycocerosic acid synthase-like polyketide synthase"/>
    <property type="match status" value="1"/>
</dbReference>
<keyword evidence="3" id="KW-0808">Transferase</keyword>
<dbReference type="PROSITE" id="PS00012">
    <property type="entry name" value="PHOSPHOPANTETHEINE"/>
    <property type="match status" value="1"/>
</dbReference>
<dbReference type="InterPro" id="IPR016039">
    <property type="entry name" value="Thiolase-like"/>
</dbReference>
<organism evidence="13 14">
    <name type="scientific">Mycobacterium marseillense</name>
    <dbReference type="NCBI Taxonomy" id="701042"/>
    <lineage>
        <taxon>Bacteria</taxon>
        <taxon>Bacillati</taxon>
        <taxon>Actinomycetota</taxon>
        <taxon>Actinomycetes</taxon>
        <taxon>Mycobacteriales</taxon>
        <taxon>Mycobacteriaceae</taxon>
        <taxon>Mycobacterium</taxon>
        <taxon>Mycobacterium avium complex (MAC)</taxon>
    </lineage>
</organism>
<dbReference type="InterPro" id="IPR042104">
    <property type="entry name" value="PKS_dehydratase_sf"/>
</dbReference>
<evidence type="ECO:0000256" key="5">
    <source>
        <dbReference type="ARBA" id="ARBA00022857"/>
    </source>
</evidence>
<feature type="region of interest" description="Disordered" evidence="9">
    <location>
        <begin position="1"/>
        <end position="24"/>
    </location>
</feature>
<dbReference type="InterPro" id="IPR049900">
    <property type="entry name" value="PKS_mFAS_DH"/>
</dbReference>
<keyword evidence="6" id="KW-0443">Lipid metabolism</keyword>
<feature type="domain" description="PKS/mFAS DH" evidence="12">
    <location>
        <begin position="919"/>
        <end position="1201"/>
    </location>
</feature>
<evidence type="ECO:0000259" key="12">
    <source>
        <dbReference type="PROSITE" id="PS52019"/>
    </source>
</evidence>
<feature type="domain" description="Ketosynthase family 3 (KS3)" evidence="11">
    <location>
        <begin position="27"/>
        <end position="449"/>
    </location>
</feature>
<dbReference type="SUPFAM" id="SSF52151">
    <property type="entry name" value="FabD/lysophospholipase-like"/>
    <property type="match status" value="1"/>
</dbReference>
<dbReference type="Pfam" id="PF21089">
    <property type="entry name" value="PKS_DH_N"/>
    <property type="match status" value="1"/>
</dbReference>
<evidence type="ECO:0000256" key="4">
    <source>
        <dbReference type="ARBA" id="ARBA00022832"/>
    </source>
</evidence>
<dbReference type="InterPro" id="IPR057326">
    <property type="entry name" value="KR_dom"/>
</dbReference>
<evidence type="ECO:0000313" key="14">
    <source>
        <dbReference type="Proteomes" id="UP000216246"/>
    </source>
</evidence>
<dbReference type="Gene3D" id="3.40.366.10">
    <property type="entry name" value="Malonyl-Coenzyme A Acyl Carrier Protein, domain 2"/>
    <property type="match status" value="1"/>
</dbReference>
<dbReference type="PANTHER" id="PTHR43775:SF37">
    <property type="entry name" value="SI:DKEY-61P9.11"/>
    <property type="match status" value="1"/>
</dbReference>
<dbReference type="InterPro" id="IPR001227">
    <property type="entry name" value="Ac_transferase_dom_sf"/>
</dbReference>
<dbReference type="Pfam" id="PF00550">
    <property type="entry name" value="PP-binding"/>
    <property type="match status" value="1"/>
</dbReference>
<dbReference type="GO" id="GO:0016491">
    <property type="term" value="F:oxidoreductase activity"/>
    <property type="evidence" value="ECO:0007669"/>
    <property type="project" value="InterPro"/>
</dbReference>
<dbReference type="Gene3D" id="3.30.70.3290">
    <property type="match status" value="1"/>
</dbReference>
<dbReference type="KEGG" id="mmal:CKJ54_10720"/>
<dbReference type="InterPro" id="IPR006162">
    <property type="entry name" value="Ppantetheine_attach_site"/>
</dbReference>
<dbReference type="InterPro" id="IPR014031">
    <property type="entry name" value="Ketoacyl_synth_C"/>
</dbReference>
<dbReference type="InterPro" id="IPR009081">
    <property type="entry name" value="PP-bd_ACP"/>
</dbReference>
<keyword evidence="2" id="KW-0597">Phosphoprotein</keyword>
<dbReference type="InterPro" id="IPR013154">
    <property type="entry name" value="ADH-like_N"/>
</dbReference>
<dbReference type="PROSITE" id="PS52019">
    <property type="entry name" value="PKS_MFAS_DH"/>
    <property type="match status" value="1"/>
</dbReference>
<dbReference type="InterPro" id="IPR014030">
    <property type="entry name" value="Ketoacyl_synth_N"/>
</dbReference>
<dbReference type="InterPro" id="IPR036291">
    <property type="entry name" value="NAD(P)-bd_dom_sf"/>
</dbReference>
<sequence length="2120" mass="224955">MTAHLIDDAMQRSPSTDSSAPIASTPVTPIAVIGMACRLPGAIDSPEQLWDALLRGDDLVTEIPADRWDADEYYDPEPGVPGRSVSRWGAFIDDVAGFDPEFFGINEREAIAMDPQHRLLLETSWEAMEHAGLTRERIADSLTGVFMGLTHGDYQLLAADTHSVEGAYGFSGSNFSLASGRIAYALGVHGPALTVDTACSSGLTAIHLACRSLHEGESDLALAGGATLALDPRKFAAGSAEGMLSPTGRCHAFDVAADGFVGGEGSVMLLLKRLSDALRDGDRILAVVRGTAANQDGHTVNIATPSKTAQTAVYRAALAAAGVDARTVGMVEAHGPGTPVGDPIEYASLADVYGVDGRCALASVKTNFGHAQAASGALGLMKAILALQHGVVPQNLHFTRLPDNLAQIDTKLFVPQENTPWVTNGHHPRRAAVSSYGLSGTNVHAIVEQAPEEELKAAVPESISAESSTTVPLIFPLSSTSADELRRTARRLADWVRAHDDLALPDLAYTLARRRVHRPVRTAVIAGDQPQLIEALRDIADGDNPYPAAVGQDDRGPVWVFSGQGSQWAAMGADLLMAEPVFAATVAQAEPLIARESGFSVTAAMSAPQTVTGQDRVQPTLFAMQVALAATMKAYGVRPGAVIGHSLGEAAAAVVAGAISLEDGVRVICRRSRLMSRVAGAGATASVELPAQQVLSELTARGINDVVVAVVASPQSTVIAGAAQTVRDLVAGWEQRDVMAREVPTDVAFHSPQVDPIMDELTEILAEISPMTPDVPFYSATLFDPREQPVCDARYWANNMRRMVRFATAVQAALEDGYRVFAELAPHPLLIRALEQTARGREMPMAALAGMRRAQALPHGLRGFVADLHSAGAAVDFSVLYPNGRLLDAPLPTWTHRRLWLSGDGQESPGHGGSTVSVHPLLGSHVHLQEEPERHLWQGEVGTAAQPWLADHQIRNAVVLPGAAYCEMALAAARIVLGDTAEIRDVRFEQALLLDERTTIDASASLSSPDAADFTVESHQGGEPARHAAAILHAAEDEQPPAYDISALLAAHASRDDGAAVRTRMDRRGVQYGPAFCGLGAVHTGGDATGTVLAEVALPRQIRSQQAAYGVHPALLDACFQSVEAHPDVQALGEGALGLVLGIRRLRAYSAARNVHYCYTRVTKADTSGIEADIDLLDEHGAVVLTVQGLRVGASASESGAKDRVMGERLLAIEWRQRELPELDHTDAGSWLLIGTTTTADVAASTLADALKSHGVQCTTMSWPQQADHTSNAEQLGNRLRAGEFAGVVILTGPKNGDADEGSMQLGRDYVQHLVRIARELADLPGEPPRLYVLTRNAQTVVSNDVANLEQAGLRGLVRVIGMEHPHLGASQIDVDEATDADQLARQLLAGLEEDETAWRNGVWYAARLCPAPLLPEERQTAVADRERDGMRLQIRRPGDLESLELVACDRVPPGPGQIEVAVSASSINFADVLVAFGRYPAFEGRLPQLGTDFAGVVTAVGPDVTDHKVGDHVGGLSANGCWGTFLTCDARLAITLPAGLADGRAAAVTTAHATAYYGLHELARINAGDRVLIHSATGGVGQAAIAIARAAEAEIFATAGSEQRRQLLREMGIEHVYDSRSVEFADLIRRDTDGYGVDIVLNSVVGAGQRAGVELLAFGGRFVEIGKRDIYGDTRLGLFPFRRNLTFYALDLALMSFSHPDRLRDLLDTVYRLTADGALPMPESTHYPLVDAATAIRVMSGAQHTGKLVLDIAHTGRSRVVVPPAQVEVSRSDGAYIVTGGLGGLGLFLAEKMAFPGSGAGCGRIVLSSRSQPTPAALEMIERLRALGADVVVECGDIAEAGTARRLVATATATGLPVRGVLHLAAVIEDATLANITDELIEHDWAPKVYGAWNLHTATAEQPLDWFCSFSSAAALVGSPGQGAYAAANSWLDAFTRWRRARGLPATAIAWGAWARIGRASALAEGADEAIAPDEGAYAFEALLRHDRACTGYAPITGTPWLTAFAQRSPFAEAFRSNGQSATGTSKLRAELDELAPDEWPTRLRRLISDQVSLILRRNVDPDRPLSEYGLDSLGGLELLTRIQTETGVRVTPADIASIGTIRGLAELLCGKLAPAGVA</sequence>
<gene>
    <name evidence="13" type="ORF">CKJ54_10720</name>
</gene>
<proteinExistence type="predicted"/>
<dbReference type="SUPFAM" id="SSF53901">
    <property type="entry name" value="Thiolase-like"/>
    <property type="match status" value="1"/>
</dbReference>
<dbReference type="Pfam" id="PF02801">
    <property type="entry name" value="Ketoacyl-synt_C"/>
    <property type="match status" value="1"/>
</dbReference>
<dbReference type="Gene3D" id="3.90.180.10">
    <property type="entry name" value="Medium-chain alcohol dehydrogenases, catalytic domain"/>
    <property type="match status" value="1"/>
</dbReference>
<dbReference type="EMBL" id="CP023147">
    <property type="protein sequence ID" value="ASW90285.1"/>
    <property type="molecule type" value="Genomic_DNA"/>
</dbReference>
<feature type="compositionally biased region" description="Polar residues" evidence="9">
    <location>
        <begin position="12"/>
        <end position="24"/>
    </location>
</feature>
<dbReference type="InterPro" id="IPR020843">
    <property type="entry name" value="ER"/>
</dbReference>
<keyword evidence="5" id="KW-0521">NADP</keyword>
<dbReference type="Gene3D" id="1.10.1200.10">
    <property type="entry name" value="ACP-like"/>
    <property type="match status" value="1"/>
</dbReference>
<feature type="region of interest" description="N-terminal hotdog fold" evidence="8">
    <location>
        <begin position="919"/>
        <end position="1039"/>
    </location>
</feature>
<dbReference type="RefSeq" id="WP_095577069.1">
    <property type="nucleotide sequence ID" value="NZ_CP023147.1"/>
</dbReference>
<evidence type="ECO:0000256" key="1">
    <source>
        <dbReference type="ARBA" id="ARBA00022450"/>
    </source>
</evidence>
<dbReference type="InterPro" id="IPR020806">
    <property type="entry name" value="PKS_PP-bd"/>
</dbReference>
<dbReference type="InterPro" id="IPR049551">
    <property type="entry name" value="PKS_DH_C"/>
</dbReference>
<dbReference type="InterPro" id="IPR020807">
    <property type="entry name" value="PKS_DH"/>
</dbReference>
<dbReference type="SMART" id="SM00827">
    <property type="entry name" value="PKS_AT"/>
    <property type="match status" value="1"/>
</dbReference>
<dbReference type="Pfam" id="PF00698">
    <property type="entry name" value="Acyl_transf_1"/>
    <property type="match status" value="1"/>
</dbReference>
<dbReference type="SMART" id="SM00823">
    <property type="entry name" value="PKS_PP"/>
    <property type="match status" value="1"/>
</dbReference>
<dbReference type="Gene3D" id="3.40.47.10">
    <property type="match status" value="1"/>
</dbReference>
<dbReference type="InterPro" id="IPR011032">
    <property type="entry name" value="GroES-like_sf"/>
</dbReference>
<dbReference type="PROSITE" id="PS52004">
    <property type="entry name" value="KS3_2"/>
    <property type="match status" value="1"/>
</dbReference>
<dbReference type="Pfam" id="PF13602">
    <property type="entry name" value="ADH_zinc_N_2"/>
    <property type="match status" value="1"/>
</dbReference>
<dbReference type="CDD" id="cd00833">
    <property type="entry name" value="PKS"/>
    <property type="match status" value="1"/>
</dbReference>
<dbReference type="SUPFAM" id="SSF47336">
    <property type="entry name" value="ACP-like"/>
    <property type="match status" value="1"/>
</dbReference>
<dbReference type="FunFam" id="3.40.50.720:FF:000209">
    <property type="entry name" value="Polyketide synthase Pks12"/>
    <property type="match status" value="1"/>
</dbReference>
<dbReference type="Pfam" id="PF16197">
    <property type="entry name" value="KAsynt_C_assoc"/>
    <property type="match status" value="1"/>
</dbReference>
<dbReference type="Proteomes" id="UP000216246">
    <property type="component" value="Chromosome"/>
</dbReference>
<dbReference type="NCBIfam" id="NF041183">
    <property type="entry name" value="Pks2_ls1_myc"/>
    <property type="match status" value="1"/>
</dbReference>
<evidence type="ECO:0000259" key="11">
    <source>
        <dbReference type="PROSITE" id="PS52004"/>
    </source>
</evidence>
<dbReference type="Gene3D" id="3.10.129.110">
    <property type="entry name" value="Polyketide synthase dehydratase"/>
    <property type="match status" value="1"/>
</dbReference>
<keyword evidence="7" id="KW-0511">Multifunctional enzyme</keyword>
<dbReference type="CDD" id="cd05195">
    <property type="entry name" value="enoyl_red"/>
    <property type="match status" value="1"/>
</dbReference>
<dbReference type="Gene3D" id="3.40.50.720">
    <property type="entry name" value="NAD(P)-binding Rossmann-like Domain"/>
    <property type="match status" value="3"/>
</dbReference>
<evidence type="ECO:0000256" key="9">
    <source>
        <dbReference type="SAM" id="MobiDB-lite"/>
    </source>
</evidence>
<feature type="region of interest" description="C-terminal hotdog fold" evidence="8">
    <location>
        <begin position="1053"/>
        <end position="1201"/>
    </location>
</feature>
<feature type="domain" description="Carrier" evidence="10">
    <location>
        <begin position="2039"/>
        <end position="2114"/>
    </location>
</feature>
<accession>A0AAC9VUH6</accession>
<evidence type="ECO:0000256" key="6">
    <source>
        <dbReference type="ARBA" id="ARBA00023098"/>
    </source>
</evidence>
<dbReference type="InterPro" id="IPR014043">
    <property type="entry name" value="Acyl_transferase_dom"/>
</dbReference>
<dbReference type="SMART" id="SM00826">
    <property type="entry name" value="PKS_DH"/>
    <property type="match status" value="1"/>
</dbReference>
<dbReference type="SMART" id="SM00822">
    <property type="entry name" value="PKS_KR"/>
    <property type="match status" value="1"/>
</dbReference>
<dbReference type="Pfam" id="PF08659">
    <property type="entry name" value="KR"/>
    <property type="match status" value="1"/>
</dbReference>
<dbReference type="InterPro" id="IPR053386">
    <property type="entry name" value="MBFA_synthase"/>
</dbReference>
<dbReference type="GO" id="GO:0005886">
    <property type="term" value="C:plasma membrane"/>
    <property type="evidence" value="ECO:0007669"/>
    <property type="project" value="TreeGrafter"/>
</dbReference>
<evidence type="ECO:0000256" key="8">
    <source>
        <dbReference type="PROSITE-ProRule" id="PRU01363"/>
    </source>
</evidence>
<dbReference type="GO" id="GO:0004312">
    <property type="term" value="F:fatty acid synthase activity"/>
    <property type="evidence" value="ECO:0007669"/>
    <property type="project" value="TreeGrafter"/>
</dbReference>
<dbReference type="InterPro" id="IPR049552">
    <property type="entry name" value="PKS_DH_N"/>
</dbReference>
<dbReference type="SMART" id="SM00825">
    <property type="entry name" value="PKS_KS"/>
    <property type="match status" value="1"/>
</dbReference>
<dbReference type="SUPFAM" id="SSF55048">
    <property type="entry name" value="Probable ACP-binding domain of malonyl-CoA ACP transacylase"/>
    <property type="match status" value="1"/>
</dbReference>
<dbReference type="GO" id="GO:0031177">
    <property type="term" value="F:phosphopantetheine binding"/>
    <property type="evidence" value="ECO:0007669"/>
    <property type="project" value="InterPro"/>
</dbReference>
<evidence type="ECO:0000259" key="10">
    <source>
        <dbReference type="PROSITE" id="PS50075"/>
    </source>
</evidence>
<dbReference type="SUPFAM" id="SSF51735">
    <property type="entry name" value="NAD(P)-binding Rossmann-fold domains"/>
    <property type="match status" value="3"/>
</dbReference>
<feature type="compositionally biased region" description="Basic and acidic residues" evidence="9">
    <location>
        <begin position="1"/>
        <end position="10"/>
    </location>
</feature>
<protein>
    <submittedName>
        <fullName evidence="13">Polyketide synthase</fullName>
    </submittedName>
</protein>
<dbReference type="InterPro" id="IPR036736">
    <property type="entry name" value="ACP-like_sf"/>
</dbReference>
<dbReference type="FunFam" id="3.40.50.720:FF:000416">
    <property type="entry name" value="Multifunctional mycocerosic acid synthase"/>
    <property type="match status" value="1"/>
</dbReference>
<dbReference type="PROSITE" id="PS00606">
    <property type="entry name" value="KS3_1"/>
    <property type="match status" value="1"/>
</dbReference>
<dbReference type="InterPro" id="IPR032821">
    <property type="entry name" value="PKS_assoc"/>
</dbReference>
<dbReference type="GO" id="GO:0006633">
    <property type="term" value="P:fatty acid biosynthetic process"/>
    <property type="evidence" value="ECO:0007669"/>
    <property type="project" value="InterPro"/>
</dbReference>
<feature type="active site" description="Proton donor; for dehydratase activity" evidence="8">
    <location>
        <position position="1117"/>
    </location>
</feature>